<evidence type="ECO:0000259" key="4">
    <source>
        <dbReference type="PROSITE" id="PS50943"/>
    </source>
</evidence>
<dbReference type="RefSeq" id="WP_157325688.1">
    <property type="nucleotide sequence ID" value="NZ_WSEM01000034.1"/>
</dbReference>
<dbReference type="PANTHER" id="PTHR46797:SF23">
    <property type="entry name" value="HTH-TYPE TRANSCRIPTIONAL REGULATOR SUTR"/>
    <property type="match status" value="1"/>
</dbReference>
<proteinExistence type="predicted"/>
<dbReference type="Pfam" id="PF01381">
    <property type="entry name" value="HTH_3"/>
    <property type="match status" value="1"/>
</dbReference>
<organism evidence="5 6">
    <name type="scientific">Paenibacillus anseongense</name>
    <dbReference type="NCBI Taxonomy" id="2682845"/>
    <lineage>
        <taxon>Bacteria</taxon>
        <taxon>Bacillati</taxon>
        <taxon>Bacillota</taxon>
        <taxon>Bacilli</taxon>
        <taxon>Bacillales</taxon>
        <taxon>Paenibacillaceae</taxon>
        <taxon>Paenibacillus</taxon>
    </lineage>
</organism>
<keyword evidence="1" id="KW-0805">Transcription regulation</keyword>
<keyword evidence="3" id="KW-0804">Transcription</keyword>
<dbReference type="PANTHER" id="PTHR46797">
    <property type="entry name" value="HTH-TYPE TRANSCRIPTIONAL REGULATOR"/>
    <property type="match status" value="1"/>
</dbReference>
<dbReference type="InterPro" id="IPR050807">
    <property type="entry name" value="TransReg_Diox_bact_type"/>
</dbReference>
<evidence type="ECO:0000256" key="3">
    <source>
        <dbReference type="ARBA" id="ARBA00023163"/>
    </source>
</evidence>
<evidence type="ECO:0000256" key="2">
    <source>
        <dbReference type="ARBA" id="ARBA00023125"/>
    </source>
</evidence>
<reference evidence="5 6" key="1">
    <citation type="submission" date="2019-12" db="EMBL/GenBank/DDBJ databases">
        <authorList>
            <person name="Huq M.A."/>
        </authorList>
    </citation>
    <scope>NUCLEOTIDE SEQUENCE [LARGE SCALE GENOMIC DNA]</scope>
    <source>
        <strain evidence="5 6">MAH-34</strain>
    </source>
</reference>
<dbReference type="SUPFAM" id="SSF47413">
    <property type="entry name" value="lambda repressor-like DNA-binding domains"/>
    <property type="match status" value="1"/>
</dbReference>
<accession>A0ABW9ULC4</accession>
<comment type="caution">
    <text evidence="5">The sequence shown here is derived from an EMBL/GenBank/DDBJ whole genome shotgun (WGS) entry which is preliminary data.</text>
</comment>
<evidence type="ECO:0000313" key="5">
    <source>
        <dbReference type="EMBL" id="MVQ39523.1"/>
    </source>
</evidence>
<dbReference type="Proteomes" id="UP000467637">
    <property type="component" value="Unassembled WGS sequence"/>
</dbReference>
<dbReference type="CDD" id="cd00093">
    <property type="entry name" value="HTH_XRE"/>
    <property type="match status" value="1"/>
</dbReference>
<evidence type="ECO:0000256" key="1">
    <source>
        <dbReference type="ARBA" id="ARBA00023015"/>
    </source>
</evidence>
<gene>
    <name evidence="5" type="ORF">GON05_33530</name>
</gene>
<keyword evidence="2" id="KW-0238">DNA-binding</keyword>
<dbReference type="InterPro" id="IPR001387">
    <property type="entry name" value="Cro/C1-type_HTH"/>
</dbReference>
<protein>
    <submittedName>
        <fullName evidence="5">Helix-turn-helix domain-containing protein</fullName>
    </submittedName>
</protein>
<dbReference type="Gene3D" id="1.10.260.40">
    <property type="entry name" value="lambda repressor-like DNA-binding domains"/>
    <property type="match status" value="1"/>
</dbReference>
<sequence>MTDREQVLLGKRIRDLRKAKGYSQEYLAEISGFHYTYIGGLERAQKNVTLANLIKIANALEVGIYDLFEYTKLNFSTDKKTSDIEKILDALIKLPGKDVKKIKDFVYNMFEDKI</sequence>
<dbReference type="PROSITE" id="PS50943">
    <property type="entry name" value="HTH_CROC1"/>
    <property type="match status" value="1"/>
</dbReference>
<dbReference type="EMBL" id="WSEM01000034">
    <property type="protein sequence ID" value="MVQ39523.1"/>
    <property type="molecule type" value="Genomic_DNA"/>
</dbReference>
<dbReference type="SMART" id="SM00530">
    <property type="entry name" value="HTH_XRE"/>
    <property type="match status" value="1"/>
</dbReference>
<keyword evidence="6" id="KW-1185">Reference proteome</keyword>
<feature type="domain" description="HTH cro/C1-type" evidence="4">
    <location>
        <begin position="13"/>
        <end position="67"/>
    </location>
</feature>
<dbReference type="InterPro" id="IPR010982">
    <property type="entry name" value="Lambda_DNA-bd_dom_sf"/>
</dbReference>
<name>A0ABW9ULC4_9BACL</name>
<evidence type="ECO:0000313" key="6">
    <source>
        <dbReference type="Proteomes" id="UP000467637"/>
    </source>
</evidence>